<dbReference type="AlphaFoldDB" id="A0A9D2HPS9"/>
<reference evidence="1" key="1">
    <citation type="journal article" date="2021" name="PeerJ">
        <title>Extensive microbial diversity within the chicken gut microbiome revealed by metagenomics and culture.</title>
        <authorList>
            <person name="Gilroy R."/>
            <person name="Ravi A."/>
            <person name="Getino M."/>
            <person name="Pursley I."/>
            <person name="Horton D.L."/>
            <person name="Alikhan N.F."/>
            <person name="Baker D."/>
            <person name="Gharbi K."/>
            <person name="Hall N."/>
            <person name="Watson M."/>
            <person name="Adriaenssens E.M."/>
            <person name="Foster-Nyarko E."/>
            <person name="Jarju S."/>
            <person name="Secka A."/>
            <person name="Antonio M."/>
            <person name="Oren A."/>
            <person name="Chaudhuri R.R."/>
            <person name="La Ragione R."/>
            <person name="Hildebrand F."/>
            <person name="Pallen M.J."/>
        </authorList>
    </citation>
    <scope>NUCLEOTIDE SEQUENCE</scope>
    <source>
        <strain evidence="1">5032</strain>
    </source>
</reference>
<protein>
    <submittedName>
        <fullName evidence="1">FapA family protein</fullName>
    </submittedName>
</protein>
<gene>
    <name evidence="1" type="ORF">H9784_07145</name>
</gene>
<dbReference type="EMBL" id="DWZD01000040">
    <property type="protein sequence ID" value="HJA79323.1"/>
    <property type="molecule type" value="Genomic_DNA"/>
</dbReference>
<reference evidence="1" key="2">
    <citation type="submission" date="2021-04" db="EMBL/GenBank/DDBJ databases">
        <authorList>
            <person name="Gilroy R."/>
        </authorList>
    </citation>
    <scope>NUCLEOTIDE SEQUENCE</scope>
    <source>
        <strain evidence="1">5032</strain>
    </source>
</reference>
<name>A0A9D2HPS9_9BACT</name>
<dbReference type="PANTHER" id="PTHR38032">
    <property type="entry name" value="POLYMERASE-RELATED"/>
    <property type="match status" value="1"/>
</dbReference>
<proteinExistence type="predicted"/>
<evidence type="ECO:0000313" key="1">
    <source>
        <dbReference type="EMBL" id="HJA79323.1"/>
    </source>
</evidence>
<accession>A0A9D2HPS9</accession>
<dbReference type="Proteomes" id="UP000823821">
    <property type="component" value="Unassembled WGS sequence"/>
</dbReference>
<dbReference type="Pfam" id="PF03961">
    <property type="entry name" value="FapA"/>
    <property type="match status" value="1"/>
</dbReference>
<sequence>MSFYLKHFFNPDQHYLNLKPSRETPRAGSDLYNLGYVQNVVKGQVLAEVIPLSEAGPDPDPRFVLQSEDPPLGFNTVVDPAHPNYILAAVNGYVFYSEGRITVKHLLNVRQDVSFQTGNIHFVGDMCVHGSVRAGFSVHANNVRIMGMVEGGCVKARRDLVIDVGARGGTGQHCVLDAGGKILSPFLEKVEIRSRSHVITEKYCLYCTTYVGGNLVVRESLYGTTANAYGSVFVGRQLGNRAGISTRVFLGYDPDNIRELEELDTAISTLSQTLVHLRAVAGHLPPDATEASRKLVRTQKQRAQLIEKRESLWKKLSNDEASMSTCRLIVPGTVYPGVEISIGRTFMQVERMYQNVTFMLSQDDIIVVPNNRDDLL</sequence>
<dbReference type="PANTHER" id="PTHR38032:SF1">
    <property type="entry name" value="RNA-BINDING PROTEIN KHPB N-TERMINAL DOMAIN-CONTAINING PROTEIN"/>
    <property type="match status" value="1"/>
</dbReference>
<dbReference type="InterPro" id="IPR005646">
    <property type="entry name" value="FapA"/>
</dbReference>
<dbReference type="InterPro" id="IPR046865">
    <property type="entry name" value="FapA_b_solenoid"/>
</dbReference>
<comment type="caution">
    <text evidence="1">The sequence shown here is derived from an EMBL/GenBank/DDBJ whole genome shotgun (WGS) entry which is preliminary data.</text>
</comment>
<organism evidence="1 2">
    <name type="scientific">Candidatus Desulfovibrio intestinavium</name>
    <dbReference type="NCBI Taxonomy" id="2838534"/>
    <lineage>
        <taxon>Bacteria</taxon>
        <taxon>Pseudomonadati</taxon>
        <taxon>Thermodesulfobacteriota</taxon>
        <taxon>Desulfovibrionia</taxon>
        <taxon>Desulfovibrionales</taxon>
        <taxon>Desulfovibrionaceae</taxon>
        <taxon>Desulfovibrio</taxon>
    </lineage>
</organism>
<evidence type="ECO:0000313" key="2">
    <source>
        <dbReference type="Proteomes" id="UP000823821"/>
    </source>
</evidence>